<keyword evidence="1" id="KW-0812">Transmembrane</keyword>
<keyword evidence="2" id="KW-0614">Plasmid</keyword>
<keyword evidence="1" id="KW-1133">Transmembrane helix</keyword>
<name>A0A0K2JJ39_SPIKU</name>
<evidence type="ECO:0000313" key="2">
    <source>
        <dbReference type="EMBL" id="ALA98605.1"/>
    </source>
</evidence>
<keyword evidence="1" id="KW-0472">Membrane</keyword>
<dbReference type="EMBL" id="CP012425">
    <property type="protein sequence ID" value="ALA98605.1"/>
    <property type="molecule type" value="Genomic_DNA"/>
</dbReference>
<dbReference type="Proteomes" id="UP000062963">
    <property type="component" value="Plasmid pSKU76"/>
</dbReference>
<dbReference type="PATRIC" id="fig|273035.7.peg.2171"/>
<dbReference type="RefSeq" id="WP_053391617.1">
    <property type="nucleotide sequence ID" value="NZ_CP012425.1"/>
</dbReference>
<protein>
    <submittedName>
        <fullName evidence="2">Uncharacterized protein</fullName>
    </submittedName>
</protein>
<feature type="transmembrane region" description="Helical" evidence="1">
    <location>
        <begin position="42"/>
        <end position="69"/>
    </location>
</feature>
<gene>
    <name evidence="2" type="ORF">SKUN_001754</name>
</gene>
<evidence type="ECO:0000256" key="1">
    <source>
        <dbReference type="SAM" id="Phobius"/>
    </source>
</evidence>
<proteinExistence type="predicted"/>
<organism evidence="2 3">
    <name type="scientific">Spiroplasma kunkelii CR2-3x</name>
    <dbReference type="NCBI Taxonomy" id="273035"/>
    <lineage>
        <taxon>Bacteria</taxon>
        <taxon>Bacillati</taxon>
        <taxon>Mycoplasmatota</taxon>
        <taxon>Mollicutes</taxon>
        <taxon>Entomoplasmatales</taxon>
        <taxon>Spiroplasmataceae</taxon>
        <taxon>Spiroplasma</taxon>
    </lineage>
</organism>
<dbReference type="KEGG" id="skn:SKUN_001754"/>
<feature type="transmembrane region" description="Helical" evidence="1">
    <location>
        <begin position="12"/>
        <end position="36"/>
    </location>
</feature>
<dbReference type="AlphaFoldDB" id="A0A0K2JJ39"/>
<accession>A0A0K2JJ39</accession>
<reference evidence="2 3" key="1">
    <citation type="journal article" date="2015" name="Genome Announc.">
        <title>Complete Genome Sequence of Spiroplasma kunkelii Strain CR2-3x, Causal Agent of Corn Stunt Disease in Zea mays L.</title>
        <authorList>
            <person name="Davis R.E."/>
            <person name="Shao J."/>
            <person name="Dally E.L."/>
            <person name="Zhao Y."/>
            <person name="Gasparich G.E."/>
            <person name="Gaynor B.J."/>
            <person name="Athey J.C."/>
            <person name="Harrison N.A."/>
            <person name="Donofrio N."/>
        </authorList>
    </citation>
    <scope>NUCLEOTIDE SEQUENCE [LARGE SCALE GENOMIC DNA]</scope>
    <source>
        <strain evidence="2 3">CR2-3x</strain>
        <plasmid evidence="2">pSKU76</plasmid>
    </source>
</reference>
<sequence>MKKDTKKFLNKNYIYLLGAFALFSLFGIVLILLGVITKNSNLQFGGIFVLIISILIGLTYVVIGILGLIKIIKERKLKKINNN</sequence>
<evidence type="ECO:0000313" key="3">
    <source>
        <dbReference type="Proteomes" id="UP000062963"/>
    </source>
</evidence>
<keyword evidence="3" id="KW-1185">Reference proteome</keyword>
<geneLocation type="plasmid" evidence="2 3">
    <name>pSKU76</name>
</geneLocation>